<dbReference type="NCBIfam" id="TIGR01549">
    <property type="entry name" value="HAD-SF-IA-v1"/>
    <property type="match status" value="1"/>
</dbReference>
<dbReference type="InterPro" id="IPR036412">
    <property type="entry name" value="HAD-like_sf"/>
</dbReference>
<organism evidence="1 2">
    <name type="scientific">Oxynema aestuarii AP17</name>
    <dbReference type="NCBI Taxonomy" id="2064643"/>
    <lineage>
        <taxon>Bacteria</taxon>
        <taxon>Bacillati</taxon>
        <taxon>Cyanobacteriota</taxon>
        <taxon>Cyanophyceae</taxon>
        <taxon>Oscillatoriophycideae</taxon>
        <taxon>Oscillatoriales</taxon>
        <taxon>Oscillatoriaceae</taxon>
        <taxon>Oxynema</taxon>
        <taxon>Oxynema aestuarii</taxon>
    </lineage>
</organism>
<name>A0A6H1U3G3_9CYAN</name>
<keyword evidence="2" id="KW-1185">Reference proteome</keyword>
<gene>
    <name evidence="1" type="ORF">HCG48_23495</name>
</gene>
<dbReference type="CDD" id="cd16415">
    <property type="entry name" value="HAD_dREG-2_like"/>
    <property type="match status" value="1"/>
</dbReference>
<dbReference type="NCBIfam" id="TIGR02252">
    <property type="entry name" value="DREG-2"/>
    <property type="match status" value="1"/>
</dbReference>
<sequence length="214" mass="24457">MDAPQVIFFDAVGTLFAVRGTVGETYARLARDYGVTVDSQRLDRAFTESFRASTPPAFPDAEPSQIPQLEFEWWEAISMTTFQRIGAFEQFSNFQEFFKQLFAYFATAEPWFVYPDVPRTLERLKGSSTQFGILSNFDSRLYRVLQALDLDDFFTSVTLSTEVGAAKPDRQIFEVALSKHDCQPERAWHIGDSYKEDYEGAKAAGLHAIWLDRQ</sequence>
<dbReference type="NCBIfam" id="TIGR01509">
    <property type="entry name" value="HAD-SF-IA-v3"/>
    <property type="match status" value="1"/>
</dbReference>
<dbReference type="PRINTS" id="PR00413">
    <property type="entry name" value="HADHALOGNASE"/>
</dbReference>
<dbReference type="Proteomes" id="UP000500857">
    <property type="component" value="Chromosome"/>
</dbReference>
<dbReference type="Gene3D" id="3.40.50.1000">
    <property type="entry name" value="HAD superfamily/HAD-like"/>
    <property type="match status" value="1"/>
</dbReference>
<dbReference type="EMBL" id="CP051167">
    <property type="protein sequence ID" value="QIZ73195.1"/>
    <property type="molecule type" value="Genomic_DNA"/>
</dbReference>
<reference evidence="1 2" key="1">
    <citation type="submission" date="2020-04" db="EMBL/GenBank/DDBJ databases">
        <authorList>
            <person name="Basu S."/>
            <person name="Maruthanayagam V."/>
            <person name="Chakraborty S."/>
            <person name="Pramanik A."/>
            <person name="Mukherjee J."/>
            <person name="Brink B."/>
        </authorList>
    </citation>
    <scope>NUCLEOTIDE SEQUENCE [LARGE SCALE GENOMIC DNA]</scope>
    <source>
        <strain evidence="1 2">AP17</strain>
    </source>
</reference>
<keyword evidence="1" id="KW-0378">Hydrolase</keyword>
<evidence type="ECO:0000313" key="1">
    <source>
        <dbReference type="EMBL" id="QIZ73195.1"/>
    </source>
</evidence>
<proteinExistence type="predicted"/>
<protein>
    <submittedName>
        <fullName evidence="1">HAD-IA family hydrolase</fullName>
    </submittedName>
</protein>
<dbReference type="GO" id="GO:0016787">
    <property type="term" value="F:hydrolase activity"/>
    <property type="evidence" value="ECO:0007669"/>
    <property type="project" value="UniProtKB-KW"/>
</dbReference>
<evidence type="ECO:0000313" key="2">
    <source>
        <dbReference type="Proteomes" id="UP000500857"/>
    </source>
</evidence>
<dbReference type="AlphaFoldDB" id="A0A6H1U3G3"/>
<dbReference type="InterPro" id="IPR051828">
    <property type="entry name" value="HAD-like_hydrolase_domain"/>
</dbReference>
<dbReference type="SUPFAM" id="SSF56784">
    <property type="entry name" value="HAD-like"/>
    <property type="match status" value="1"/>
</dbReference>
<dbReference type="Pfam" id="PF00702">
    <property type="entry name" value="Hydrolase"/>
    <property type="match status" value="1"/>
</dbReference>
<dbReference type="PANTHER" id="PTHR46191:SF2">
    <property type="entry name" value="HALOACID DEHALOGENASE-LIKE HYDROLASE DOMAIN-CONTAINING PROTEIN 3"/>
    <property type="match status" value="1"/>
</dbReference>
<dbReference type="InterPro" id="IPR023214">
    <property type="entry name" value="HAD_sf"/>
</dbReference>
<dbReference type="RefSeq" id="WP_168571341.1">
    <property type="nucleotide sequence ID" value="NZ_CP051167.1"/>
</dbReference>
<dbReference type="SFLD" id="SFLDS00003">
    <property type="entry name" value="Haloacid_Dehalogenase"/>
    <property type="match status" value="1"/>
</dbReference>
<dbReference type="InterPro" id="IPR011949">
    <property type="entry name" value="HAD-SF_hydro_IA_REG-2-like"/>
</dbReference>
<dbReference type="InterPro" id="IPR044924">
    <property type="entry name" value="HAD-SF_hydro_IA_REG-2-like_cap"/>
</dbReference>
<dbReference type="SFLD" id="SFLDG01129">
    <property type="entry name" value="C1.5:_HAD__Beta-PGM__Phosphata"/>
    <property type="match status" value="1"/>
</dbReference>
<dbReference type="PANTHER" id="PTHR46191">
    <property type="match status" value="1"/>
</dbReference>
<dbReference type="InterPro" id="IPR006439">
    <property type="entry name" value="HAD-SF_hydro_IA"/>
</dbReference>
<dbReference type="KEGG" id="oxy:HCG48_23495"/>
<dbReference type="Gene3D" id="1.10.150.720">
    <property type="entry name" value="Haloacid dehalogenase-like hydrolase"/>
    <property type="match status" value="1"/>
</dbReference>
<accession>A0A6H1U3G3</accession>